<feature type="domain" description="Dystroglycan-type cadherin-like" evidence="1">
    <location>
        <begin position="551"/>
        <end position="642"/>
    </location>
</feature>
<dbReference type="SUPFAM" id="SSF50952">
    <property type="entry name" value="Soluble quinoprotein glucose dehydrogenase"/>
    <property type="match status" value="1"/>
</dbReference>
<dbReference type="EMBL" id="JBHULN010000015">
    <property type="protein sequence ID" value="MFD2573105.1"/>
    <property type="molecule type" value="Genomic_DNA"/>
</dbReference>
<dbReference type="Pfam" id="PF05345">
    <property type="entry name" value="He_PIG"/>
    <property type="match status" value="2"/>
</dbReference>
<dbReference type="PANTHER" id="PTHR19328">
    <property type="entry name" value="HEDGEHOG-INTERACTING PROTEIN"/>
    <property type="match status" value="1"/>
</dbReference>
<dbReference type="Gene3D" id="2.120.10.30">
    <property type="entry name" value="TolB, C-terminal domain"/>
    <property type="match status" value="1"/>
</dbReference>
<dbReference type="RefSeq" id="WP_381525701.1">
    <property type="nucleotide sequence ID" value="NZ_JBHULN010000015.1"/>
</dbReference>
<gene>
    <name evidence="2" type="ORF">ACFSUS_20860</name>
</gene>
<dbReference type="PANTHER" id="PTHR19328:SF75">
    <property type="entry name" value="ALDOSE SUGAR DEHYDROGENASE YLII"/>
    <property type="match status" value="1"/>
</dbReference>
<reference evidence="3" key="1">
    <citation type="journal article" date="2019" name="Int. J. Syst. Evol. Microbiol.">
        <title>The Global Catalogue of Microorganisms (GCM) 10K type strain sequencing project: providing services to taxonomists for standard genome sequencing and annotation.</title>
        <authorList>
            <consortium name="The Broad Institute Genomics Platform"/>
            <consortium name="The Broad Institute Genome Sequencing Center for Infectious Disease"/>
            <person name="Wu L."/>
            <person name="Ma J."/>
        </authorList>
    </citation>
    <scope>NUCLEOTIDE SEQUENCE [LARGE SCALE GENOMIC DNA]</scope>
    <source>
        <strain evidence="3">KCTC 42805</strain>
    </source>
</reference>
<dbReference type="Pfam" id="PF07995">
    <property type="entry name" value="GSDH"/>
    <property type="match status" value="1"/>
</dbReference>
<dbReference type="InterPro" id="IPR012938">
    <property type="entry name" value="Glc/Sorbosone_DH"/>
</dbReference>
<feature type="domain" description="Dystroglycan-type cadherin-like" evidence="1">
    <location>
        <begin position="361"/>
        <end position="452"/>
    </location>
</feature>
<proteinExistence type="predicted"/>
<dbReference type="Proteomes" id="UP001597469">
    <property type="component" value="Unassembled WGS sequence"/>
</dbReference>
<evidence type="ECO:0000313" key="2">
    <source>
        <dbReference type="EMBL" id="MFD2573105.1"/>
    </source>
</evidence>
<organism evidence="2 3">
    <name type="scientific">Spirosoma soli</name>
    <dbReference type="NCBI Taxonomy" id="1770529"/>
    <lineage>
        <taxon>Bacteria</taxon>
        <taxon>Pseudomonadati</taxon>
        <taxon>Bacteroidota</taxon>
        <taxon>Cytophagia</taxon>
        <taxon>Cytophagales</taxon>
        <taxon>Cytophagaceae</taxon>
        <taxon>Spirosoma</taxon>
    </lineage>
</organism>
<dbReference type="InterPro" id="IPR011042">
    <property type="entry name" value="6-blade_b-propeller_TolB-like"/>
</dbReference>
<protein>
    <submittedName>
        <fullName evidence="2">PQQ-dependent sugar dehydrogenase</fullName>
    </submittedName>
</protein>
<evidence type="ECO:0000313" key="3">
    <source>
        <dbReference type="Proteomes" id="UP001597469"/>
    </source>
</evidence>
<dbReference type="NCBIfam" id="TIGR04183">
    <property type="entry name" value="Por_Secre_tail"/>
    <property type="match status" value="1"/>
</dbReference>
<dbReference type="InterPro" id="IPR026444">
    <property type="entry name" value="Secre_tail"/>
</dbReference>
<accession>A0ABW5M830</accession>
<dbReference type="Gene3D" id="2.60.40.10">
    <property type="entry name" value="Immunoglobulins"/>
    <property type="match status" value="2"/>
</dbReference>
<dbReference type="SUPFAM" id="SSF49313">
    <property type="entry name" value="Cadherin-like"/>
    <property type="match status" value="2"/>
</dbReference>
<dbReference type="SMART" id="SM00736">
    <property type="entry name" value="CADG"/>
    <property type="match status" value="2"/>
</dbReference>
<dbReference type="InterPro" id="IPR011041">
    <property type="entry name" value="Quinoprot_gluc/sorb_DH_b-prop"/>
</dbReference>
<dbReference type="InterPro" id="IPR006644">
    <property type="entry name" value="Cadg"/>
</dbReference>
<dbReference type="InterPro" id="IPR015919">
    <property type="entry name" value="Cadherin-like_sf"/>
</dbReference>
<evidence type="ECO:0000259" key="1">
    <source>
        <dbReference type="SMART" id="SM00736"/>
    </source>
</evidence>
<keyword evidence="3" id="KW-1185">Reference proteome</keyword>
<sequence>MIIFTAAERSTAQTYPTGFSQVLVANGINRPTAVAFAPDGRIFVTEQTGALRVIKNGSLLPTPFVQLTVNSQGERGLIGIAIDPNFAANQYIYLYYTSTQGAIHNRVSRFTASGDVVLAGSEQILLDMEPLNADNHNGGALSFGKDGKLYIGVGENAVPAYSQNLDNHLGKVLRINPDGTIPADNPFPGGSAARRRIWAFGLRNPYNITAQPGTGRIFVNDVGQNTWEEINDATTKGLNFGWPDAEGASSTPGFTNPVYAYPHGGGDGKGCSITGGTFFNPTNTNYPAEYVGKYFYQEFCNGWINQLDVSGSSAVRSPFAVNLPGLGVGLSTGTDGNLYFLSIGNSAIYKIVYTPANNAPQVANAIGAQSAQVGQSFAFAIPANTFTDPNGDALTLSVEGLPAGLSFTSPATISGTPSTSGTAAVTVKATDPGSLTASTQFTLTISPASVTPANFAIIGVSPATCVTLSAGQRRLTFTPQYTGLSGTPVSFSVANEMLPTTAAGPYTLNLYTDNPAITLRASQQGTPGDVSFVYNWLAACNGNPPVNTAPRVIKGIANQTATQGQFFTMNLAGTFSDDQTPDQLTLSVTNLPSGLNFTAPATISGTPSVSGTATLTVTATDPGSLAVSTQFTLTINPPSVNPVNFTISGVSGVSCAVVSGGQRRVTFTPQYTGLSGAPVSFSVANEMLPTTAAGPYTLNLYTDNPVITLKAVQQGTAGEASFTFGWLAACGSARVGAEPASSLSVVVLGNPVPTETAYVEIRGATGQTLFIQAVDSRGHVVDETAIKQAASVERASVQLSRPAGIYFIQVNTAIQKQTVKIIKP</sequence>
<dbReference type="InterPro" id="IPR013783">
    <property type="entry name" value="Ig-like_fold"/>
</dbReference>
<comment type="caution">
    <text evidence="2">The sequence shown here is derived from an EMBL/GenBank/DDBJ whole genome shotgun (WGS) entry which is preliminary data.</text>
</comment>
<name>A0ABW5M830_9BACT</name>